<evidence type="ECO:0000313" key="2">
    <source>
        <dbReference type="Proteomes" id="UP001500630"/>
    </source>
</evidence>
<accession>A0ABP6WFL2</accession>
<organism evidence="1 2">
    <name type="scientific">Nonomuraea rosea</name>
    <dbReference type="NCBI Taxonomy" id="638574"/>
    <lineage>
        <taxon>Bacteria</taxon>
        <taxon>Bacillati</taxon>
        <taxon>Actinomycetota</taxon>
        <taxon>Actinomycetes</taxon>
        <taxon>Streptosporangiales</taxon>
        <taxon>Streptosporangiaceae</taxon>
        <taxon>Nonomuraea</taxon>
    </lineage>
</organism>
<dbReference type="Proteomes" id="UP001500630">
    <property type="component" value="Unassembled WGS sequence"/>
</dbReference>
<keyword evidence="2" id="KW-1185">Reference proteome</keyword>
<name>A0ABP6WFL2_9ACTN</name>
<evidence type="ECO:0000313" key="1">
    <source>
        <dbReference type="EMBL" id="GAA3551067.1"/>
    </source>
</evidence>
<protein>
    <submittedName>
        <fullName evidence="1">Uncharacterized protein</fullName>
    </submittedName>
</protein>
<comment type="caution">
    <text evidence="1">The sequence shown here is derived from an EMBL/GenBank/DDBJ whole genome shotgun (WGS) entry which is preliminary data.</text>
</comment>
<dbReference type="EMBL" id="BAABDQ010000006">
    <property type="protein sequence ID" value="GAA3551067.1"/>
    <property type="molecule type" value="Genomic_DNA"/>
</dbReference>
<reference evidence="2" key="1">
    <citation type="journal article" date="2019" name="Int. J. Syst. Evol. Microbiol.">
        <title>The Global Catalogue of Microorganisms (GCM) 10K type strain sequencing project: providing services to taxonomists for standard genome sequencing and annotation.</title>
        <authorList>
            <consortium name="The Broad Institute Genomics Platform"/>
            <consortium name="The Broad Institute Genome Sequencing Center for Infectious Disease"/>
            <person name="Wu L."/>
            <person name="Ma J."/>
        </authorList>
    </citation>
    <scope>NUCLEOTIDE SEQUENCE [LARGE SCALE GENOMIC DNA]</scope>
    <source>
        <strain evidence="2">JCM 17326</strain>
    </source>
</reference>
<sequence length="151" mass="16185">MRTIPHGTQTATPIRQDRGRLRVPLTGQVRKTVSIMPDAPGVRIPAQRRAGPICPPFCTELHFDELPGERSHYGAGSIVRLPNGTILAVDVHADDGQPPEIVLHDSDGNTRHVPTEQAEQYALAILCQIAWAYGLTPPASALSALAGTVTT</sequence>
<proteinExistence type="predicted"/>
<gene>
    <name evidence="1" type="ORF">GCM10022419_034190</name>
</gene>